<dbReference type="InterPro" id="IPR040532">
    <property type="entry name" value="MapZ_C2"/>
</dbReference>
<feature type="domain" description="DZANK-type" evidence="2">
    <location>
        <begin position="197"/>
        <end position="252"/>
    </location>
</feature>
<dbReference type="InterPro" id="IPR041295">
    <property type="entry name" value="MapZ_EC1"/>
</dbReference>
<feature type="compositionally biased region" description="Basic and acidic residues" evidence="1">
    <location>
        <begin position="348"/>
        <end position="357"/>
    </location>
</feature>
<evidence type="ECO:0000259" key="3">
    <source>
        <dbReference type="Pfam" id="PF18041"/>
    </source>
</evidence>
<dbReference type="InterPro" id="IPR025874">
    <property type="entry name" value="DZR"/>
</dbReference>
<gene>
    <name evidence="5" type="ORF">OL233_09280</name>
</gene>
<evidence type="ECO:0000313" key="5">
    <source>
        <dbReference type="EMBL" id="MDF0480473.1"/>
    </source>
</evidence>
<organism evidence="5 6">
    <name type="scientific">Vagococcus proximus</name>
    <dbReference type="NCBI Taxonomy" id="2991417"/>
    <lineage>
        <taxon>Bacteria</taxon>
        <taxon>Bacillati</taxon>
        <taxon>Bacillota</taxon>
        <taxon>Bacilli</taxon>
        <taxon>Lactobacillales</taxon>
        <taxon>Enterococcaceae</taxon>
        <taxon>Vagococcus</taxon>
    </lineage>
</organism>
<evidence type="ECO:0000313" key="6">
    <source>
        <dbReference type="Proteomes" id="UP001147148"/>
    </source>
</evidence>
<reference evidence="5" key="1">
    <citation type="submission" date="2022-10" db="EMBL/GenBank/DDBJ databases">
        <title>Vagococcus sp. isolated from poultry meat.</title>
        <authorList>
            <person name="Johansson P."/>
            <person name="Bjorkroth J."/>
        </authorList>
    </citation>
    <scope>NUCLEOTIDE SEQUENCE</scope>
    <source>
        <strain evidence="5">PNs007</strain>
    </source>
</reference>
<dbReference type="Proteomes" id="UP001147148">
    <property type="component" value="Unassembled WGS sequence"/>
</dbReference>
<feature type="compositionally biased region" description="Low complexity" evidence="1">
    <location>
        <begin position="658"/>
        <end position="675"/>
    </location>
</feature>
<feature type="region of interest" description="Disordered" evidence="1">
    <location>
        <begin position="570"/>
        <end position="712"/>
    </location>
</feature>
<sequence>MEKEYTCPNCNVVTTDIPSICPICDHENREKARDNRYKCQKCSYSSASAFNCCPICEHDETNATDSAIENDKESGTCPICEYGPVKQGEICPICEQQVLEKKEDKSVKACPSCDCELDEDVSTCPICDFDFLRRDSNQDKKKQDVIVEIPTQILTCSSCGFEVSDFPVSCPFCEATFLPLEVEVPADTGITEMEGYCPNCEYASEESFERCPICEYQVVSDVVKIDTPEDQEKRCPNCGEVSTEDANYCPNCDGIEALRRQVLGQLPLVKVAQSDELVTKETIQKEEVKDVKDITSEENNSGGCAIMTDKKMNDDKNLVDSVLGATKQHANEKTAPKIESNSNTSNRQPKEPKEPKKQINKKPLITVAAVAVLLGGGYIGATKYQENIETQRLTTIKTRKENVEKNLKKLYLNDEKIFLSETFEEQHLNELAKEVASIEDPKFVDKVSPDVEDLTARATLQGKVNDLFEEPLIVGDKLSEKAALKEESPKLPDAIKEPKDGLEKLFNKGIDKTKEQIKTIEEAKKAVAVVFDKDVKKEATAKQLDEAKKSVEKLKPGKLKDGYLAKLDKVSATLDKDKKAKADKDSKEEKEKKEKAAKEKEAKLKEEEKVKKEADKAKKDNEEAEALADNDAGISEGETPAVPGEGEGAQAPAEVPQEEPTQNQTNQQPAPEQPTVQKQGNGDVTYVDPETGKKTAVKDGISINERTPGSTTTGDWSWAPGIYDNFIATSIARGYIVPGGYEIRQSEIINGEPYYDLYATNLESPVSKAFSENELPIFIVKVNAKTGWFKGTAPY</sequence>
<feature type="domain" description="MapZ extracellular C-terminal" evidence="4">
    <location>
        <begin position="712"/>
        <end position="791"/>
    </location>
</feature>
<proteinExistence type="predicted"/>
<protein>
    <submittedName>
        <fullName evidence="5">Cell division site-positioning protein MapZ family protein</fullName>
    </submittedName>
</protein>
<feature type="compositionally biased region" description="Basic and acidic residues" evidence="1">
    <location>
        <begin position="570"/>
        <end position="621"/>
    </location>
</feature>
<dbReference type="GO" id="GO:0051301">
    <property type="term" value="P:cell division"/>
    <property type="evidence" value="ECO:0007669"/>
    <property type="project" value="UniProtKB-KW"/>
</dbReference>
<evidence type="ECO:0000259" key="4">
    <source>
        <dbReference type="Pfam" id="PF18708"/>
    </source>
</evidence>
<dbReference type="EMBL" id="JAPDSH010000007">
    <property type="protein sequence ID" value="MDF0480473.1"/>
    <property type="molecule type" value="Genomic_DNA"/>
</dbReference>
<keyword evidence="6" id="KW-1185">Reference proteome</keyword>
<dbReference type="Pfam" id="PF18041">
    <property type="entry name" value="MapZ_EC1"/>
    <property type="match status" value="1"/>
</dbReference>
<keyword evidence="5" id="KW-0131">Cell cycle</keyword>
<feature type="region of interest" description="Disordered" evidence="1">
    <location>
        <begin position="326"/>
        <end position="360"/>
    </location>
</feature>
<dbReference type="Pfam" id="PF12773">
    <property type="entry name" value="DZR"/>
    <property type="match status" value="1"/>
</dbReference>
<dbReference type="RefSeq" id="WP_275472042.1">
    <property type="nucleotide sequence ID" value="NZ_JAPDSH010000007.1"/>
</dbReference>
<evidence type="ECO:0000259" key="2">
    <source>
        <dbReference type="Pfam" id="PF12773"/>
    </source>
</evidence>
<name>A0ABT5X392_9ENTE</name>
<accession>A0ABT5X392</accession>
<dbReference type="Pfam" id="PF18708">
    <property type="entry name" value="MapZ_C2"/>
    <property type="match status" value="1"/>
</dbReference>
<comment type="caution">
    <text evidence="5">The sequence shown here is derived from an EMBL/GenBank/DDBJ whole genome shotgun (WGS) entry which is preliminary data.</text>
</comment>
<keyword evidence="5" id="KW-0132">Cell division</keyword>
<evidence type="ECO:0000256" key="1">
    <source>
        <dbReference type="SAM" id="MobiDB-lite"/>
    </source>
</evidence>
<feature type="domain" description="MapZ extracellular" evidence="3">
    <location>
        <begin position="385"/>
        <end position="511"/>
    </location>
</feature>